<dbReference type="GO" id="GO:0005829">
    <property type="term" value="C:cytosol"/>
    <property type="evidence" value="ECO:0007669"/>
    <property type="project" value="TreeGrafter"/>
</dbReference>
<dbReference type="AlphaFoldDB" id="A0A8B7P0W2"/>
<evidence type="ECO:0000313" key="6">
    <source>
        <dbReference type="RefSeq" id="XP_018019734.1"/>
    </source>
</evidence>
<dbReference type="GO" id="GO:0046872">
    <property type="term" value="F:metal ion binding"/>
    <property type="evidence" value="ECO:0007669"/>
    <property type="project" value="UniProtKB-KW"/>
</dbReference>
<protein>
    <recommendedName>
        <fullName evidence="2">Decapping nuclease</fullName>
        <ecNumber evidence="2">3.6.1.-</ecNumber>
    </recommendedName>
</protein>
<dbReference type="PANTHER" id="PTHR12395:SF9">
    <property type="entry name" value="DECAPPING AND EXORIBONUCLEASE PROTEIN"/>
    <property type="match status" value="1"/>
</dbReference>
<dbReference type="GO" id="GO:0003723">
    <property type="term" value="F:RNA binding"/>
    <property type="evidence" value="ECO:0007669"/>
    <property type="project" value="UniProtKB-KW"/>
</dbReference>
<dbReference type="PANTHER" id="PTHR12395">
    <property type="entry name" value="DOM-3 RELATED"/>
    <property type="match status" value="1"/>
</dbReference>
<feature type="region of interest" description="Disordered" evidence="3">
    <location>
        <begin position="149"/>
        <end position="172"/>
    </location>
</feature>
<dbReference type="GO" id="GO:0034353">
    <property type="term" value="F:mRNA 5'-diphosphatase activity"/>
    <property type="evidence" value="ECO:0007669"/>
    <property type="project" value="TreeGrafter"/>
</dbReference>
<evidence type="ECO:0000256" key="1">
    <source>
        <dbReference type="ARBA" id="ARBA00006562"/>
    </source>
</evidence>
<keyword evidence="2" id="KW-0378">Hydrolase</keyword>
<reference evidence="6" key="1">
    <citation type="submission" date="2025-08" db="UniProtKB">
        <authorList>
            <consortium name="RefSeq"/>
        </authorList>
    </citation>
    <scope>IDENTIFICATION</scope>
    <source>
        <tissue evidence="6">Whole organism</tissue>
    </source>
</reference>
<dbReference type="InterPro" id="IPR039039">
    <property type="entry name" value="RAI1-like_fam"/>
</dbReference>
<comment type="subcellular location">
    <subcellularLocation>
        <location evidence="2">Nucleus</location>
    </subcellularLocation>
</comment>
<dbReference type="Pfam" id="PF08652">
    <property type="entry name" value="RAI1"/>
    <property type="match status" value="1"/>
</dbReference>
<dbReference type="EC" id="3.6.1.-" evidence="2"/>
<dbReference type="Proteomes" id="UP000694843">
    <property type="component" value="Unplaced"/>
</dbReference>
<evidence type="ECO:0000256" key="3">
    <source>
        <dbReference type="SAM" id="MobiDB-lite"/>
    </source>
</evidence>
<dbReference type="GO" id="GO:0005634">
    <property type="term" value="C:nucleus"/>
    <property type="evidence" value="ECO:0007669"/>
    <property type="project" value="UniProtKB-SubCell"/>
</dbReference>
<name>A0A8B7P0W2_HYAAZ</name>
<feature type="compositionally biased region" description="Basic and acidic residues" evidence="3">
    <location>
        <begin position="163"/>
        <end position="172"/>
    </location>
</feature>
<proteinExistence type="inferred from homology"/>
<dbReference type="GO" id="GO:0110155">
    <property type="term" value="P:NAD-cap decapping"/>
    <property type="evidence" value="ECO:0007669"/>
    <property type="project" value="TreeGrafter"/>
</dbReference>
<dbReference type="GeneID" id="108676193"/>
<sequence length="425" mass="48831">MASSSGTVNSSSAMQSSGTSVRRKLSPTIIGHYSMTGEDQAFDGRNCAKIDMSWVKASGKKYLKTRMDLNEVQLEDMKDDNNDSLKNLQQWILENPECMSPKPHFVTTRRVMRYLLTSIYPQMDELLVIHATKIGETIYMYHVASEKEEQKDKSVSGKKRKNSERTEEDKRKDSSYGFKFERCMEHGSKASTGNNGNKSYYVVVQAKLELERSSKPDHYTLLYKAEVDGMNKDFYTDDIKQHPNVAALIELKTCQLKIDAGARDKKKKQTGKLNVDAKDKKKTGMPKFDAEKQYLKPYTMRNAWAQCWSVGIPSVVCGFRDKSGVVWCLRSFRVDDLPDLQKRNFNKIDFSPDEMENGLIKFLQWAKTEVKDDEVVYELTVTQPRLLDNFSVKQPPPDKDRFRSSRLSPASQFLLLDFVQEMRSN</sequence>
<feature type="compositionally biased region" description="Low complexity" evidence="3">
    <location>
        <begin position="1"/>
        <end position="12"/>
    </location>
</feature>
<comment type="cofactor">
    <cofactor evidence="2">
        <name>a divalent metal cation</name>
        <dbReference type="ChEBI" id="CHEBI:60240"/>
    </cofactor>
</comment>
<dbReference type="GO" id="GO:0000956">
    <property type="term" value="P:nuclear-transcribed mRNA catabolic process"/>
    <property type="evidence" value="ECO:0007669"/>
    <property type="project" value="TreeGrafter"/>
</dbReference>
<dbReference type="InterPro" id="IPR013961">
    <property type="entry name" value="RAI1"/>
</dbReference>
<comment type="similarity">
    <text evidence="1 2">Belongs to the DXO/Dom3Z family.</text>
</comment>
<keyword evidence="2" id="KW-0539">Nucleus</keyword>
<gene>
    <name evidence="6" type="primary">LOC108676193</name>
</gene>
<feature type="domain" description="RAI1-like" evidence="4">
    <location>
        <begin position="27"/>
        <end position="385"/>
    </location>
</feature>
<dbReference type="OrthoDB" id="5853397at2759"/>
<keyword evidence="2" id="KW-0540">Nuclease</keyword>
<dbReference type="GO" id="GO:0000166">
    <property type="term" value="F:nucleotide binding"/>
    <property type="evidence" value="ECO:0007669"/>
    <property type="project" value="UniProtKB-KW"/>
</dbReference>
<comment type="function">
    <text evidence="2">Decapping enzyme for NAD-capped RNAs: specifically hydrolyzes the nicotinamide adenine dinucleotide (NAD) cap from a subset of RNAs by removing the entire NAD moiety from the 5'-end of an NAD-capped RNA.</text>
</comment>
<dbReference type="RefSeq" id="XP_018019734.1">
    <property type="nucleotide sequence ID" value="XM_018164245.2"/>
</dbReference>
<keyword evidence="2" id="KW-0547">Nucleotide-binding</keyword>
<keyword evidence="5" id="KW-1185">Reference proteome</keyword>
<organism evidence="5 6">
    <name type="scientific">Hyalella azteca</name>
    <name type="common">Amphipod</name>
    <dbReference type="NCBI Taxonomy" id="294128"/>
    <lineage>
        <taxon>Eukaryota</taxon>
        <taxon>Metazoa</taxon>
        <taxon>Ecdysozoa</taxon>
        <taxon>Arthropoda</taxon>
        <taxon>Crustacea</taxon>
        <taxon>Multicrustacea</taxon>
        <taxon>Malacostraca</taxon>
        <taxon>Eumalacostraca</taxon>
        <taxon>Peracarida</taxon>
        <taxon>Amphipoda</taxon>
        <taxon>Senticaudata</taxon>
        <taxon>Talitrida</taxon>
        <taxon>Talitroidea</taxon>
        <taxon>Hyalellidae</taxon>
        <taxon>Hyalella</taxon>
    </lineage>
</organism>
<evidence type="ECO:0000259" key="4">
    <source>
        <dbReference type="Pfam" id="PF08652"/>
    </source>
</evidence>
<evidence type="ECO:0000256" key="2">
    <source>
        <dbReference type="RuleBase" id="RU367113"/>
    </source>
</evidence>
<dbReference type="GO" id="GO:0004518">
    <property type="term" value="F:nuclease activity"/>
    <property type="evidence" value="ECO:0007669"/>
    <property type="project" value="UniProtKB-KW"/>
</dbReference>
<dbReference type="KEGG" id="hazt:108676193"/>
<feature type="region of interest" description="Disordered" evidence="3">
    <location>
        <begin position="1"/>
        <end position="23"/>
    </location>
</feature>
<evidence type="ECO:0000313" key="5">
    <source>
        <dbReference type="Proteomes" id="UP000694843"/>
    </source>
</evidence>
<keyword evidence="2" id="KW-0479">Metal-binding</keyword>
<accession>A0A8B7P0W2</accession>
<keyword evidence="2" id="KW-0694">RNA-binding</keyword>